<protein>
    <submittedName>
        <fullName evidence="1">Acetyl-CoA synthetase-like protein</fullName>
    </submittedName>
</protein>
<keyword evidence="2" id="KW-1185">Reference proteome</keyword>
<dbReference type="Proteomes" id="UP000245626">
    <property type="component" value="Unassembled WGS sequence"/>
</dbReference>
<organism evidence="1 2">
    <name type="scientific">Violaceomyces palustris</name>
    <dbReference type="NCBI Taxonomy" id="1673888"/>
    <lineage>
        <taxon>Eukaryota</taxon>
        <taxon>Fungi</taxon>
        <taxon>Dikarya</taxon>
        <taxon>Basidiomycota</taxon>
        <taxon>Ustilaginomycotina</taxon>
        <taxon>Ustilaginomycetes</taxon>
        <taxon>Violaceomycetales</taxon>
        <taxon>Violaceomycetaceae</taxon>
        <taxon>Violaceomyces</taxon>
    </lineage>
</organism>
<evidence type="ECO:0000313" key="1">
    <source>
        <dbReference type="EMBL" id="PWN46732.1"/>
    </source>
</evidence>
<reference evidence="1 2" key="1">
    <citation type="journal article" date="2018" name="Mol. Biol. Evol.">
        <title>Broad Genomic Sampling Reveals a Smut Pathogenic Ancestry of the Fungal Clade Ustilaginomycotina.</title>
        <authorList>
            <person name="Kijpornyongpan T."/>
            <person name="Mondo S.J."/>
            <person name="Barry K."/>
            <person name="Sandor L."/>
            <person name="Lee J."/>
            <person name="Lipzen A."/>
            <person name="Pangilinan J."/>
            <person name="LaButti K."/>
            <person name="Hainaut M."/>
            <person name="Henrissat B."/>
            <person name="Grigoriev I.V."/>
            <person name="Spatafora J.W."/>
            <person name="Aime M.C."/>
        </authorList>
    </citation>
    <scope>NUCLEOTIDE SEQUENCE [LARGE SCALE GENOMIC DNA]</scope>
    <source>
        <strain evidence="1 2">SA 807</strain>
    </source>
</reference>
<sequence>MITSGKTQYNPSTGIFKSDFALGKPALDRSLYDYMLGDIDFKNDRVVYKECWKAQREITMGELKVKAQMIGQGLREKGKLKPGDVVMLFMTNSLEFITILMATQFAGLKLALTNPNYGLSELTHAYKLTEPKLIFTQSTHFHKFVKSHIPAFKIVFADVNLNRGGVKFIGDLMVDEQRAIQAKPVEIKDLDQVAYLPFSSGTTGLPKAVEVTHRNVVAMLEIMLAIPDYLNGQPLRMIGILPFFHAYALLQCVHLPMKYDAKLFIMPRFEPNSFCDLIANEKITMAPIVPPVFNVLANHPKANRETFKTIEFLVCGAAPLDHETQKRLEDKIGVETRQGWGMTETTVGGLGFNPHMSKGSVGYLLPYTEAKILEPEKEGDGGERKALGFDVRGELLIRGPQVTKGYYKNVEASKASKTPDGFLLTGDVAVVSSKTGEFFIVDRVKELIKYKGWQVPPAELEGLLLTHPKIGAAAVVGVFSKKDNTELPRAFELKSKESVDEKALSKEIDEFVRKRVSPYKYLRGGVRLIDKVPLNPSGKILRKDIRKLVQAEQEEEEKLGLLGGLEAKL</sequence>
<name>A0ACD0NLN8_9BASI</name>
<dbReference type="EMBL" id="KZ820747">
    <property type="protein sequence ID" value="PWN46732.1"/>
    <property type="molecule type" value="Genomic_DNA"/>
</dbReference>
<gene>
    <name evidence="1" type="ORF">IE53DRAFT_382663</name>
</gene>
<evidence type="ECO:0000313" key="2">
    <source>
        <dbReference type="Proteomes" id="UP000245626"/>
    </source>
</evidence>
<accession>A0ACD0NLN8</accession>
<proteinExistence type="predicted"/>